<comment type="similarity">
    <text evidence="2">Belongs to the bacterial sugar transferase family.</text>
</comment>
<gene>
    <name evidence="9" type="ORF">KDAU_41860</name>
</gene>
<keyword evidence="6 7" id="KW-0472">Membrane</keyword>
<feature type="transmembrane region" description="Helical" evidence="7">
    <location>
        <begin position="68"/>
        <end position="86"/>
    </location>
</feature>
<dbReference type="InterPro" id="IPR017475">
    <property type="entry name" value="EPS_sugar_tfrase"/>
</dbReference>
<evidence type="ECO:0000256" key="3">
    <source>
        <dbReference type="ARBA" id="ARBA00022679"/>
    </source>
</evidence>
<evidence type="ECO:0000256" key="2">
    <source>
        <dbReference type="ARBA" id="ARBA00006464"/>
    </source>
</evidence>
<comment type="caution">
    <text evidence="9">The sequence shown here is derived from an EMBL/GenBank/DDBJ whole genome shotgun (WGS) entry which is preliminary data.</text>
</comment>
<organism evidence="9 10">
    <name type="scientific">Dictyobacter aurantiacus</name>
    <dbReference type="NCBI Taxonomy" id="1936993"/>
    <lineage>
        <taxon>Bacteria</taxon>
        <taxon>Bacillati</taxon>
        <taxon>Chloroflexota</taxon>
        <taxon>Ktedonobacteria</taxon>
        <taxon>Ktedonobacterales</taxon>
        <taxon>Dictyobacteraceae</taxon>
        <taxon>Dictyobacter</taxon>
    </lineage>
</organism>
<sequence>MAGSLLMPLSDLLLPRKRRWTARRWRWLLIGGDTLIFLFVLSYALFLVSMNRAAFPIVIDTSSYLWNPFYWEVQGGLAWLIALYRVRPYDQLYTCSDCRGILSMACALGLMLACWLLFLVLSCQDDVFIGLAMLLPFACMLVPIFGLWRACYASLRKFVLFETLTVIVGASTISDAALNELCHSEQCAMTILGYVDESLCVDDSRLAWPLLGGRMALHDLLASDLVDILVVSPDCYVDLVFYPILAEAQARGVQILSLADFYEGMAGKCFLLQDPDLWKLVTRVYHYRGSLLYRCWRRLLDLGAGVLGLMLLFCMLPLLALLIRLDSPGPVFYRQERMGYRGRSFRIWKFRSMCVNAEAHGAFWAGANDMRVTRVGRFLRATHLDELPQVINILRGEMSLIGPRPERPMFVSQLEQVLPVFHCRLEVKPGLTGWAQVKMPYARSYGEAAVKLQYDLYYIQHQSFVLDVSILLQTVLDVLWCSGRRAAPEM</sequence>
<evidence type="ECO:0000259" key="8">
    <source>
        <dbReference type="Pfam" id="PF02397"/>
    </source>
</evidence>
<evidence type="ECO:0000256" key="5">
    <source>
        <dbReference type="ARBA" id="ARBA00022989"/>
    </source>
</evidence>
<evidence type="ECO:0000256" key="1">
    <source>
        <dbReference type="ARBA" id="ARBA00004141"/>
    </source>
</evidence>
<dbReference type="AlphaFoldDB" id="A0A401ZJ28"/>
<protein>
    <recommendedName>
        <fullName evidence="8">Bacterial sugar transferase domain-containing protein</fullName>
    </recommendedName>
</protein>
<dbReference type="Pfam" id="PF02397">
    <property type="entry name" value="Bac_transf"/>
    <property type="match status" value="1"/>
</dbReference>
<dbReference type="OrthoDB" id="9795351at2"/>
<dbReference type="PANTHER" id="PTHR30576:SF21">
    <property type="entry name" value="UDP-GLUCOSE:UNDECAPRENYL-PHOSPHATE GLUCOSE-1-PHOSPHATE TRANSFERASE"/>
    <property type="match status" value="1"/>
</dbReference>
<dbReference type="RefSeq" id="WP_126597747.1">
    <property type="nucleotide sequence ID" value="NZ_BIFQ01000001.1"/>
</dbReference>
<dbReference type="Proteomes" id="UP000287224">
    <property type="component" value="Unassembled WGS sequence"/>
</dbReference>
<evidence type="ECO:0000313" key="9">
    <source>
        <dbReference type="EMBL" id="GCE06857.1"/>
    </source>
</evidence>
<evidence type="ECO:0000256" key="7">
    <source>
        <dbReference type="SAM" id="Phobius"/>
    </source>
</evidence>
<evidence type="ECO:0000256" key="4">
    <source>
        <dbReference type="ARBA" id="ARBA00022692"/>
    </source>
</evidence>
<dbReference type="InterPro" id="IPR003362">
    <property type="entry name" value="Bact_transf"/>
</dbReference>
<dbReference type="NCBIfam" id="TIGR03025">
    <property type="entry name" value="EPS_sugtrans"/>
    <property type="match status" value="1"/>
</dbReference>
<feature type="transmembrane region" description="Helical" evidence="7">
    <location>
        <begin position="299"/>
        <end position="323"/>
    </location>
</feature>
<dbReference type="PANTHER" id="PTHR30576">
    <property type="entry name" value="COLANIC BIOSYNTHESIS UDP-GLUCOSE LIPID CARRIER TRANSFERASE"/>
    <property type="match status" value="1"/>
</dbReference>
<proteinExistence type="inferred from homology"/>
<feature type="domain" description="Bacterial sugar transferase" evidence="8">
    <location>
        <begin position="297"/>
        <end position="479"/>
    </location>
</feature>
<dbReference type="GO" id="GO:0016020">
    <property type="term" value="C:membrane"/>
    <property type="evidence" value="ECO:0007669"/>
    <property type="project" value="UniProtKB-SubCell"/>
</dbReference>
<keyword evidence="5 7" id="KW-1133">Transmembrane helix</keyword>
<reference evidence="10" key="1">
    <citation type="submission" date="2018-12" db="EMBL/GenBank/DDBJ databases">
        <title>Tengunoibacter tsumagoiensis gen. nov., sp. nov., Dictyobacter kobayashii sp. nov., D. alpinus sp. nov., and D. joshuensis sp. nov. and description of Dictyobacteraceae fam. nov. within the order Ktedonobacterales isolated from Tengu-no-mugimeshi.</title>
        <authorList>
            <person name="Wang C.M."/>
            <person name="Zheng Y."/>
            <person name="Sakai Y."/>
            <person name="Toyoda A."/>
            <person name="Minakuchi Y."/>
            <person name="Abe K."/>
            <person name="Yokota A."/>
            <person name="Yabe S."/>
        </authorList>
    </citation>
    <scope>NUCLEOTIDE SEQUENCE [LARGE SCALE GENOMIC DNA]</scope>
    <source>
        <strain evidence="10">S-27</strain>
    </source>
</reference>
<dbReference type="EMBL" id="BIFQ01000001">
    <property type="protein sequence ID" value="GCE06857.1"/>
    <property type="molecule type" value="Genomic_DNA"/>
</dbReference>
<keyword evidence="3" id="KW-0808">Transferase</keyword>
<name>A0A401ZJ28_9CHLR</name>
<dbReference type="GO" id="GO:0009242">
    <property type="term" value="P:colanic acid biosynthetic process"/>
    <property type="evidence" value="ECO:0007669"/>
    <property type="project" value="TreeGrafter"/>
</dbReference>
<feature type="transmembrane region" description="Helical" evidence="7">
    <location>
        <begin position="98"/>
        <end position="121"/>
    </location>
</feature>
<feature type="transmembrane region" description="Helical" evidence="7">
    <location>
        <begin position="127"/>
        <end position="148"/>
    </location>
</feature>
<evidence type="ECO:0000313" key="10">
    <source>
        <dbReference type="Proteomes" id="UP000287224"/>
    </source>
</evidence>
<dbReference type="GO" id="GO:0089702">
    <property type="term" value="F:undecaprenyl-phosphate glucose phosphotransferase activity"/>
    <property type="evidence" value="ECO:0007669"/>
    <property type="project" value="TreeGrafter"/>
</dbReference>
<comment type="subcellular location">
    <subcellularLocation>
        <location evidence="1">Membrane</location>
        <topology evidence="1">Multi-pass membrane protein</topology>
    </subcellularLocation>
</comment>
<keyword evidence="10" id="KW-1185">Reference proteome</keyword>
<accession>A0A401ZJ28</accession>
<evidence type="ECO:0000256" key="6">
    <source>
        <dbReference type="ARBA" id="ARBA00023136"/>
    </source>
</evidence>
<keyword evidence="4 7" id="KW-0812">Transmembrane</keyword>
<feature type="transmembrane region" description="Helical" evidence="7">
    <location>
        <begin position="27"/>
        <end position="48"/>
    </location>
</feature>